<evidence type="ECO:0000313" key="1">
    <source>
        <dbReference type="EMBL" id="QDS90760.1"/>
    </source>
</evidence>
<dbReference type="EMBL" id="CP036261">
    <property type="protein sequence ID" value="QDS90760.1"/>
    <property type="molecule type" value="Genomic_DNA"/>
</dbReference>
<dbReference type="AlphaFoldDB" id="A0A517M795"/>
<dbReference type="Proteomes" id="UP000319557">
    <property type="component" value="Chromosome"/>
</dbReference>
<dbReference type="InterPro" id="IPR014746">
    <property type="entry name" value="Gln_synth/guanido_kin_cat_dom"/>
</dbReference>
<dbReference type="PANTHER" id="PTHR36510:SF1">
    <property type="entry name" value="GLUTAMATE--CYSTEINE LIGASE 2-RELATED"/>
    <property type="match status" value="1"/>
</dbReference>
<dbReference type="GO" id="GO:0004357">
    <property type="term" value="F:glutamate-cysteine ligase activity"/>
    <property type="evidence" value="ECO:0007669"/>
    <property type="project" value="InterPro"/>
</dbReference>
<dbReference type="InterPro" id="IPR006336">
    <property type="entry name" value="GCS2"/>
</dbReference>
<dbReference type="GO" id="GO:0042398">
    <property type="term" value="P:modified amino acid biosynthetic process"/>
    <property type="evidence" value="ECO:0007669"/>
    <property type="project" value="InterPro"/>
</dbReference>
<keyword evidence="2" id="KW-1185">Reference proteome</keyword>
<dbReference type="InterPro" id="IPR050141">
    <property type="entry name" value="GCL_type2/YbdK_subfam"/>
</dbReference>
<dbReference type="KEGG" id="ruv:EC9_49760"/>
<reference evidence="1 2" key="1">
    <citation type="submission" date="2019-02" db="EMBL/GenBank/DDBJ databases">
        <title>Deep-cultivation of Planctomycetes and their phenomic and genomic characterization uncovers novel biology.</title>
        <authorList>
            <person name="Wiegand S."/>
            <person name="Jogler M."/>
            <person name="Boedeker C."/>
            <person name="Pinto D."/>
            <person name="Vollmers J."/>
            <person name="Rivas-Marin E."/>
            <person name="Kohn T."/>
            <person name="Peeters S.H."/>
            <person name="Heuer A."/>
            <person name="Rast P."/>
            <person name="Oberbeckmann S."/>
            <person name="Bunk B."/>
            <person name="Jeske O."/>
            <person name="Meyerdierks A."/>
            <person name="Storesund J.E."/>
            <person name="Kallscheuer N."/>
            <person name="Luecker S."/>
            <person name="Lage O.M."/>
            <person name="Pohl T."/>
            <person name="Merkel B.J."/>
            <person name="Hornburger P."/>
            <person name="Mueller R.-W."/>
            <person name="Bruemmer F."/>
            <person name="Labrenz M."/>
            <person name="Spormann A.M."/>
            <person name="Op den Camp H."/>
            <person name="Overmann J."/>
            <person name="Amann R."/>
            <person name="Jetten M.S.M."/>
            <person name="Mascher T."/>
            <person name="Medema M.H."/>
            <person name="Devos D.P."/>
            <person name="Kaster A.-K."/>
            <person name="Ovreas L."/>
            <person name="Rohde M."/>
            <person name="Galperin M.Y."/>
            <person name="Jogler C."/>
        </authorList>
    </citation>
    <scope>NUCLEOTIDE SEQUENCE [LARGE SCALE GENOMIC DNA]</scope>
    <source>
        <strain evidence="1 2">EC9</strain>
    </source>
</reference>
<proteinExistence type="predicted"/>
<organism evidence="1 2">
    <name type="scientific">Rosistilla ulvae</name>
    <dbReference type="NCBI Taxonomy" id="1930277"/>
    <lineage>
        <taxon>Bacteria</taxon>
        <taxon>Pseudomonadati</taxon>
        <taxon>Planctomycetota</taxon>
        <taxon>Planctomycetia</taxon>
        <taxon>Pirellulales</taxon>
        <taxon>Pirellulaceae</taxon>
        <taxon>Rosistilla</taxon>
    </lineage>
</organism>
<gene>
    <name evidence="1" type="primary">ybdK_3</name>
    <name evidence="1" type="ORF">EC9_49760</name>
</gene>
<dbReference type="PANTHER" id="PTHR36510">
    <property type="entry name" value="GLUTAMATE--CYSTEINE LIGASE 2-RELATED"/>
    <property type="match status" value="1"/>
</dbReference>
<keyword evidence="1" id="KW-0436">Ligase</keyword>
<evidence type="ECO:0000313" key="2">
    <source>
        <dbReference type="Proteomes" id="UP000319557"/>
    </source>
</evidence>
<dbReference type="RefSeq" id="WP_145348525.1">
    <property type="nucleotide sequence ID" value="NZ_CP036261.1"/>
</dbReference>
<protein>
    <submittedName>
        <fullName evidence="1">Carboxylate-amine ligase YbdK</fullName>
    </submittedName>
</protein>
<dbReference type="OrthoDB" id="9804786at2"/>
<name>A0A517M795_9BACT</name>
<accession>A0A517M795</accession>
<sequence length="414" mass="45891">MNQPRRLSIFEAFGIELEYMVVDRATLDVRPIADRVLQSAAGRPTSDFDWGPTTWSNELALHVLELKGSQPTSDLIELSSSLQQSVARLQQALAGSDAILMPSAMHPWMDPATETQLWPHECAEIYNAYHSIFNCFTHGWANVQSVHLNLPFANDDEFARLHAAVRLLLPILPALAASSPIVQRQVGPWRDMRMQKVREHCRRVPFLTGAMIPEPIYDEATYRREIFAGLKTAIAPYDTAGVFDANFLNARGAIARFDRGSVEIRVMDVQEHPAVDVAICIAAIGVLKTLVAERWQPLGSQQQMSVPALSRLLDRVSAEAEATVIDDAPYLQQFGISDRSLTAGELWRHLIGEAAKHEPLIDGVEDDLRSILQHGSLATRIVGAIDGDLRQERLGEVYRVLCDCLSAGRSFPAA</sequence>
<dbReference type="Pfam" id="PF04107">
    <property type="entry name" value="GCS2"/>
    <property type="match status" value="1"/>
</dbReference>
<dbReference type="SUPFAM" id="SSF55931">
    <property type="entry name" value="Glutamine synthetase/guanido kinase"/>
    <property type="match status" value="1"/>
</dbReference>
<dbReference type="Gene3D" id="3.30.590.20">
    <property type="match status" value="1"/>
</dbReference>